<evidence type="ECO:0000256" key="4">
    <source>
        <dbReference type="ARBA" id="ARBA00022989"/>
    </source>
</evidence>
<name>A0ABV4TUU3_9GAMM</name>
<evidence type="ECO:0000256" key="5">
    <source>
        <dbReference type="ARBA" id="ARBA00023136"/>
    </source>
</evidence>
<keyword evidence="5 6" id="KW-0472">Membrane</keyword>
<feature type="transmembrane region" description="Helical" evidence="6">
    <location>
        <begin position="290"/>
        <end position="315"/>
    </location>
</feature>
<feature type="transmembrane region" description="Helical" evidence="6">
    <location>
        <begin position="212"/>
        <end position="236"/>
    </location>
</feature>
<keyword evidence="8" id="KW-1185">Reference proteome</keyword>
<evidence type="ECO:0000256" key="6">
    <source>
        <dbReference type="SAM" id="Phobius"/>
    </source>
</evidence>
<organism evidence="7 8">
    <name type="scientific">Thiohalorhabdus methylotrophus</name>
    <dbReference type="NCBI Taxonomy" id="3242694"/>
    <lineage>
        <taxon>Bacteria</taxon>
        <taxon>Pseudomonadati</taxon>
        <taxon>Pseudomonadota</taxon>
        <taxon>Gammaproteobacteria</taxon>
        <taxon>Thiohalorhabdales</taxon>
        <taxon>Thiohalorhabdaceae</taxon>
        <taxon>Thiohalorhabdus</taxon>
    </lineage>
</organism>
<evidence type="ECO:0000313" key="8">
    <source>
        <dbReference type="Proteomes" id="UP001575181"/>
    </source>
</evidence>
<evidence type="ECO:0000256" key="2">
    <source>
        <dbReference type="ARBA" id="ARBA00022475"/>
    </source>
</evidence>
<dbReference type="EMBL" id="JBGUAW010000006">
    <property type="protein sequence ID" value="MFA9461099.1"/>
    <property type="molecule type" value="Genomic_DNA"/>
</dbReference>
<dbReference type="InterPro" id="IPR022791">
    <property type="entry name" value="L-PG_synthase/AglD"/>
</dbReference>
<comment type="caution">
    <text evidence="7">The sequence shown here is derived from an EMBL/GenBank/DDBJ whole genome shotgun (WGS) entry which is preliminary data.</text>
</comment>
<keyword evidence="2" id="KW-1003">Cell membrane</keyword>
<keyword evidence="3 6" id="KW-0812">Transmembrane</keyword>
<reference evidence="7 8" key="1">
    <citation type="submission" date="2024-08" db="EMBL/GenBank/DDBJ databases">
        <title>Whole-genome sequencing of halo(alkali)philic microorganisms from hypersaline lakes.</title>
        <authorList>
            <person name="Sorokin D.Y."/>
            <person name="Merkel A.Y."/>
            <person name="Messina E."/>
            <person name="Yakimov M."/>
        </authorList>
    </citation>
    <scope>NUCLEOTIDE SEQUENCE [LARGE SCALE GENOMIC DNA]</scope>
    <source>
        <strain evidence="7 8">Cl-TMA</strain>
    </source>
</reference>
<feature type="transmembrane region" description="Helical" evidence="6">
    <location>
        <begin position="85"/>
        <end position="107"/>
    </location>
</feature>
<feature type="transmembrane region" description="Helical" evidence="6">
    <location>
        <begin position="48"/>
        <end position="65"/>
    </location>
</feature>
<protein>
    <submittedName>
        <fullName evidence="7">Lysylphosphatidylglycerol synthase domain-containing protein</fullName>
    </submittedName>
</protein>
<dbReference type="RefSeq" id="WP_373655885.1">
    <property type="nucleotide sequence ID" value="NZ_JBGUAW010000006.1"/>
</dbReference>
<evidence type="ECO:0000256" key="1">
    <source>
        <dbReference type="ARBA" id="ARBA00004651"/>
    </source>
</evidence>
<evidence type="ECO:0000313" key="7">
    <source>
        <dbReference type="EMBL" id="MFA9461099.1"/>
    </source>
</evidence>
<feature type="transmembrane region" description="Helical" evidence="6">
    <location>
        <begin position="153"/>
        <end position="172"/>
    </location>
</feature>
<comment type="subcellular location">
    <subcellularLocation>
        <location evidence="1">Cell membrane</location>
        <topology evidence="1">Multi-pass membrane protein</topology>
    </subcellularLocation>
</comment>
<sequence>MGAQDRWVGRVRVLLRPHIFLPVLLAAALLFFLLSISNLPEVFGRIRGIPFSAVAACFAAALWYLTVKGAVFRALLRGLGYSMGWRPFTLAYAIGELAVTVPSGVYAQNYVLSRLRVAPPGHSSAATTVMILLETMVVMTVLAILGIPGWDWLRSLMVLLILAHLAAIGLVVNSASVRKWLGAVRGRLLGAAAGGLLRMIEGVRQLGRPGTMAVSTLLTLAYLLGLGVGMLIIGHAAGLSGLTLPESLSIYFVALWVTLLVGSILTQLGVIEAVALGAAQAYGYGIDEALAVILGFRVTWIGSVWLLCAPLALYLRGELRKSGNNHLQETAD</sequence>
<accession>A0ABV4TUU3</accession>
<keyword evidence="4 6" id="KW-1133">Transmembrane helix</keyword>
<feature type="transmembrane region" description="Helical" evidence="6">
    <location>
        <begin position="128"/>
        <end position="147"/>
    </location>
</feature>
<evidence type="ECO:0000256" key="3">
    <source>
        <dbReference type="ARBA" id="ARBA00022692"/>
    </source>
</evidence>
<feature type="transmembrane region" description="Helical" evidence="6">
    <location>
        <begin position="19"/>
        <end position="36"/>
    </location>
</feature>
<proteinExistence type="predicted"/>
<dbReference type="Proteomes" id="UP001575181">
    <property type="component" value="Unassembled WGS sequence"/>
</dbReference>
<feature type="transmembrane region" description="Helical" evidence="6">
    <location>
        <begin position="248"/>
        <end position="270"/>
    </location>
</feature>
<gene>
    <name evidence="7" type="ORF">ACERLL_09715</name>
</gene>
<dbReference type="Pfam" id="PF03706">
    <property type="entry name" value="LPG_synthase_TM"/>
    <property type="match status" value="1"/>
</dbReference>